<dbReference type="InterPro" id="IPR027268">
    <property type="entry name" value="Peptidase_M4/M1_CTD_sf"/>
</dbReference>
<dbReference type="SUPFAM" id="SSF55486">
    <property type="entry name" value="Metalloproteases ('zincins'), catalytic domain"/>
    <property type="match status" value="1"/>
</dbReference>
<keyword evidence="4" id="KW-1185">Reference proteome</keyword>
<dbReference type="Gene3D" id="1.10.390.10">
    <property type="entry name" value="Neutral Protease Domain 2"/>
    <property type="match status" value="1"/>
</dbReference>
<evidence type="ECO:0000313" key="3">
    <source>
        <dbReference type="EMBL" id="AFC86071.1"/>
    </source>
</evidence>
<gene>
    <name evidence="3" type="ordered locus">Fraau_1657</name>
</gene>
<dbReference type="CDD" id="cd09604">
    <property type="entry name" value="M1_APN_like"/>
    <property type="match status" value="1"/>
</dbReference>
<name>H8KY77_FRAAD</name>
<sequence length="674" mass="75703">MSEYVTKGDSNYMSRLPQRRLAGAVLGLLSLCSGAFAATQPSAQGFDPRETFAPFAMPQSVNSYRSGSGRPGPEYWQNRADYQLHAWLDPVHHVLTGDEVISYTNHSPDDLGSLWIKLEQNIYRRDARSTVASPWPRNDFTDGFRLAKVEVELADGSRQAVPYVVNDTRMRVDLPQPVAAHGGAVKLHLQYSYDIPGTWGGRTAHTPTRAGVIEEIAQWYPRMEVYDDLRGWDTLPYLGTGEFYLEYGDFDYQVTLPSDMIVAGSGELVNPGDVLTATEQSRLAQARSSDKTVYIIRPDEVGKAATRPRQGGELTWHFKMKHTRDVVFAASRAFVWDAARINLPEHKQALAMSVYPAEAVGKDRWDRSTEYLKGAVEIFSKQWFPYPWPVAINLAGHGAGMEYPGMVFDGYTDAGKELFMITTHEIGHTWFPMIVGSNERRNGWMDEGFNTFIDIYAHDAFHHGEFAPKRDGEYAPGGGNPVEEIQSVLKDPMAPYIVDRADMDVGKYRHPLSYYKPALGLVLLREQILGRDRFDPAFRAYIRAWAYKHPSPSDFFRFMESAGGEDLSWFWRGWYEHNWNLDFAVTGVSYVQGKPEQGALVTLASLDKLVLPTSLRVDYVDGSRREVAVPVEAWLGGARISVPLAGGKAIRQVTVDPDQKIPDADRANNSFVLH</sequence>
<organism evidence="3 4">
    <name type="scientific">Frateuria aurantia (strain ATCC 33424 / DSM 6220 / KCTC 2777 / LMG 1558 / NBRC 3245 / NCIMB 13370)</name>
    <name type="common">Acetobacter aurantius</name>
    <dbReference type="NCBI Taxonomy" id="767434"/>
    <lineage>
        <taxon>Bacteria</taxon>
        <taxon>Pseudomonadati</taxon>
        <taxon>Pseudomonadota</taxon>
        <taxon>Gammaproteobacteria</taxon>
        <taxon>Lysobacterales</taxon>
        <taxon>Rhodanobacteraceae</taxon>
        <taxon>Frateuria</taxon>
    </lineage>
</organism>
<evidence type="ECO:0000259" key="2">
    <source>
        <dbReference type="Pfam" id="PF01433"/>
    </source>
</evidence>
<dbReference type="EMBL" id="CP003350">
    <property type="protein sequence ID" value="AFC86071.1"/>
    <property type="molecule type" value="Genomic_DNA"/>
</dbReference>
<dbReference type="InterPro" id="IPR014782">
    <property type="entry name" value="Peptidase_M1_dom"/>
</dbReference>
<feature type="domain" description="Peptidase M1 membrane alanine aminopeptidase" evidence="2">
    <location>
        <begin position="414"/>
        <end position="574"/>
    </location>
</feature>
<evidence type="ECO:0000313" key="4">
    <source>
        <dbReference type="Proteomes" id="UP000005234"/>
    </source>
</evidence>
<protein>
    <recommendedName>
        <fullName evidence="2">Peptidase M1 membrane alanine aminopeptidase domain-containing protein</fullName>
    </recommendedName>
</protein>
<dbReference type="KEGG" id="fau:Fraau_1657"/>
<feature type="signal peptide" evidence="1">
    <location>
        <begin position="1"/>
        <end position="37"/>
    </location>
</feature>
<dbReference type="HOGENOM" id="CLU_015077_0_0_6"/>
<dbReference type="Pfam" id="PF01433">
    <property type="entry name" value="Peptidase_M1"/>
    <property type="match status" value="1"/>
</dbReference>
<dbReference type="Proteomes" id="UP000005234">
    <property type="component" value="Chromosome"/>
</dbReference>
<dbReference type="AlphaFoldDB" id="H8KY77"/>
<feature type="chain" id="PRO_5003613332" description="Peptidase M1 membrane alanine aminopeptidase domain-containing protein" evidence="1">
    <location>
        <begin position="38"/>
        <end position="674"/>
    </location>
</feature>
<proteinExistence type="predicted"/>
<accession>H8KY77</accession>
<dbReference type="STRING" id="767434.Fraau_1657"/>
<dbReference type="eggNOG" id="COG0308">
    <property type="taxonomic scope" value="Bacteria"/>
</dbReference>
<dbReference type="GO" id="GO:0008270">
    <property type="term" value="F:zinc ion binding"/>
    <property type="evidence" value="ECO:0007669"/>
    <property type="project" value="InterPro"/>
</dbReference>
<keyword evidence="1" id="KW-0732">Signal</keyword>
<evidence type="ECO:0000256" key="1">
    <source>
        <dbReference type="SAM" id="SignalP"/>
    </source>
</evidence>
<reference evidence="3" key="1">
    <citation type="submission" date="2012-02" db="EMBL/GenBank/DDBJ databases">
        <title>The complete genome of Frateuria aurantia DSM 6220.</title>
        <authorList>
            <consortium name="US DOE Joint Genome Institute (JGI-PGF)"/>
            <person name="Lucas S."/>
            <person name="Copeland A."/>
            <person name="Lapidus A."/>
            <person name="Glavina del Rio T."/>
            <person name="Dalin E."/>
            <person name="Tice H."/>
            <person name="Bruce D."/>
            <person name="Goodwin L."/>
            <person name="Pitluck S."/>
            <person name="Peters L."/>
            <person name="Ovchinnikova G."/>
            <person name="Teshima H."/>
            <person name="Kyrpides N."/>
            <person name="Mavromatis K."/>
            <person name="Ivanova N."/>
            <person name="Brettin T."/>
            <person name="Detter J.C."/>
            <person name="Han C."/>
            <person name="Larimer F."/>
            <person name="Land M."/>
            <person name="Hauser L."/>
            <person name="Markowitz V."/>
            <person name="Cheng J.-F."/>
            <person name="Hugenholtz P."/>
            <person name="Woyke T."/>
            <person name="Wu D."/>
            <person name="Brambilla E."/>
            <person name="Klenk H.-P."/>
            <person name="Eisen J.A."/>
        </authorList>
    </citation>
    <scope>NUCLEOTIDE SEQUENCE</scope>
    <source>
        <strain evidence="3">DSM 6220</strain>
    </source>
</reference>
<dbReference type="GO" id="GO:0008237">
    <property type="term" value="F:metallopeptidase activity"/>
    <property type="evidence" value="ECO:0007669"/>
    <property type="project" value="InterPro"/>
</dbReference>